<name>A0A3S3UCX4_9BACT</name>
<feature type="modified residue" description="Phosphohistidine" evidence="6">
    <location>
        <position position="369"/>
    </location>
</feature>
<evidence type="ECO:0000313" key="14">
    <source>
        <dbReference type="Proteomes" id="UP000286862"/>
    </source>
</evidence>
<dbReference type="InterPro" id="IPR036641">
    <property type="entry name" value="HPT_dom_sf"/>
</dbReference>
<reference evidence="13 14" key="1">
    <citation type="submission" date="2017-01" db="EMBL/GenBank/DDBJ databases">
        <title>The cable genome- insights into the physiology and evolution of filamentous bacteria capable of sulfide oxidation via long distance electron transfer.</title>
        <authorList>
            <person name="Schreiber L."/>
            <person name="Bjerg J.T."/>
            <person name="Boggild A."/>
            <person name="Van De Vossenberg J."/>
            <person name="Meysman F."/>
            <person name="Nielsen L.P."/>
            <person name="Schramm A."/>
            <person name="Kjeldsen K.U."/>
        </authorList>
    </citation>
    <scope>NUCLEOTIDE SEQUENCE [LARGE SCALE GENOMIC DNA]</scope>
    <source>
        <strain evidence="13">A2</strain>
    </source>
</reference>
<feature type="domain" description="CheW-like" evidence="11">
    <location>
        <begin position="828"/>
        <end position="964"/>
    </location>
</feature>
<organism evidence="13 14">
    <name type="scientific">Candidatus Electrothrix marina</name>
    <dbReference type="NCBI Taxonomy" id="1859130"/>
    <lineage>
        <taxon>Bacteria</taxon>
        <taxon>Pseudomonadati</taxon>
        <taxon>Thermodesulfobacteriota</taxon>
        <taxon>Desulfobulbia</taxon>
        <taxon>Desulfobulbales</taxon>
        <taxon>Desulfobulbaceae</taxon>
        <taxon>Candidatus Electrothrix</taxon>
    </lineage>
</organism>
<dbReference type="PROSITE" id="PS50851">
    <property type="entry name" value="CHEW"/>
    <property type="match status" value="1"/>
</dbReference>
<dbReference type="GO" id="GO:0005524">
    <property type="term" value="F:ATP binding"/>
    <property type="evidence" value="ECO:0007669"/>
    <property type="project" value="UniProtKB-KW"/>
</dbReference>
<feature type="region of interest" description="Disordered" evidence="8">
    <location>
        <begin position="453"/>
        <end position="499"/>
    </location>
</feature>
<dbReference type="InterPro" id="IPR008207">
    <property type="entry name" value="Sig_transdc_His_kin_Hpt_dom"/>
</dbReference>
<feature type="region of interest" description="Disordered" evidence="8">
    <location>
        <begin position="259"/>
        <end position="282"/>
    </location>
</feature>
<keyword evidence="4" id="KW-0808">Transferase</keyword>
<dbReference type="InterPro" id="IPR011006">
    <property type="entry name" value="CheY-like_superfamily"/>
</dbReference>
<feature type="domain" description="HPt" evidence="12">
    <location>
        <begin position="314"/>
        <end position="427"/>
    </location>
</feature>
<dbReference type="SUPFAM" id="SSF50341">
    <property type="entry name" value="CheW-like"/>
    <property type="match status" value="1"/>
</dbReference>
<feature type="domain" description="HPt" evidence="12">
    <location>
        <begin position="15"/>
        <end position="137"/>
    </location>
</feature>
<dbReference type="InterPro" id="IPR051315">
    <property type="entry name" value="Bact_Chemotaxis_CheA"/>
</dbReference>
<evidence type="ECO:0000256" key="1">
    <source>
        <dbReference type="ARBA" id="ARBA00000085"/>
    </source>
</evidence>
<keyword evidence="5 13" id="KW-0418">Kinase</keyword>
<evidence type="ECO:0000313" key="13">
    <source>
        <dbReference type="EMBL" id="RWX48953.1"/>
    </source>
</evidence>
<dbReference type="PANTHER" id="PTHR43395">
    <property type="entry name" value="SENSOR HISTIDINE KINASE CHEA"/>
    <property type="match status" value="1"/>
</dbReference>
<dbReference type="PRINTS" id="PR00344">
    <property type="entry name" value="BCTRLSENSOR"/>
</dbReference>
<keyword evidence="3 7" id="KW-0597">Phosphoprotein</keyword>
<dbReference type="SUPFAM" id="SSF47226">
    <property type="entry name" value="Histidine-containing phosphotransfer domain, HPT domain"/>
    <property type="match status" value="2"/>
</dbReference>
<dbReference type="InterPro" id="IPR004358">
    <property type="entry name" value="Sig_transdc_His_kin-like_C"/>
</dbReference>
<dbReference type="InterPro" id="IPR003594">
    <property type="entry name" value="HATPase_dom"/>
</dbReference>
<comment type="caution">
    <text evidence="13">The sequence shown here is derived from an EMBL/GenBank/DDBJ whole genome shotgun (WGS) entry which is preliminary data.</text>
</comment>
<dbReference type="Pfam" id="PF02895">
    <property type="entry name" value="H-kinase_dim"/>
    <property type="match status" value="1"/>
</dbReference>
<dbReference type="Gene3D" id="2.30.30.40">
    <property type="entry name" value="SH3 Domains"/>
    <property type="match status" value="1"/>
</dbReference>
<feature type="domain" description="Response regulatory" evidence="10">
    <location>
        <begin position="985"/>
        <end position="1101"/>
    </location>
</feature>
<dbReference type="Pfam" id="PF00072">
    <property type="entry name" value="Response_reg"/>
    <property type="match status" value="1"/>
</dbReference>
<comment type="catalytic activity">
    <reaction evidence="1">
        <text>ATP + protein L-histidine = ADP + protein N-phospho-L-histidine.</text>
        <dbReference type="EC" id="2.7.13.3"/>
    </reaction>
</comment>
<dbReference type="Pfam" id="PF02518">
    <property type="entry name" value="HATPase_c"/>
    <property type="match status" value="1"/>
</dbReference>
<evidence type="ECO:0000256" key="2">
    <source>
        <dbReference type="ARBA" id="ARBA00012438"/>
    </source>
</evidence>
<evidence type="ECO:0000259" key="11">
    <source>
        <dbReference type="PROSITE" id="PS50851"/>
    </source>
</evidence>
<dbReference type="PROSITE" id="PS50110">
    <property type="entry name" value="RESPONSE_REGULATORY"/>
    <property type="match status" value="1"/>
</dbReference>
<dbReference type="SMART" id="SM00260">
    <property type="entry name" value="CheW"/>
    <property type="match status" value="1"/>
</dbReference>
<dbReference type="SMART" id="SM00073">
    <property type="entry name" value="HPT"/>
    <property type="match status" value="2"/>
</dbReference>
<dbReference type="InterPro" id="IPR001789">
    <property type="entry name" value="Sig_transdc_resp-reg_receiver"/>
</dbReference>
<accession>A0A3S3UCX4</accession>
<protein>
    <recommendedName>
        <fullName evidence="2">histidine kinase</fullName>
        <ecNumber evidence="2">2.7.13.3</ecNumber>
    </recommendedName>
</protein>
<sequence>FLGSVVTEPSDLPGAEEIDPELLQCFSEETDEHLENIDDCLNHLGVRITDSVALTPSTQEALHSLRRSVHTLKGAAAVIGIEQVAAWGHDFEDFLDWLHDEARRLDPSAVAALRDGADLLASLAEEPTRPAEKEKQRITAKFAEITEAFSSGSAAGENDKGEETVSSLLLDKADNALDPSRESRDSAADFFIEDCGEETEEADSFFDEFASPASSVAPVEEAMDDELLLQDADEEDDFLGSVVAGLSGSPEDQAFFPEEEGVPEELQTADETGRDGGEGADNFFDEVPVDTPDGTEAAVEFLSEISGFGEQAAEEDIDEELLRCFHEEAEEHLDNIDRQLNHLGMTISGATKLSDLKRSSLHSIRRSVHTINKGASAVIGIEQVAAWGHNFEDFLDWLHDEARSIHPEVVEAMQEGADIFVRLVRDPNCSVRADQQGVLGTFTRITTGDIGKLSIDDSDDSDDTDDSDEGTAEDTDVALPSDHVSGEKTTTAPARQSRIRKSATLRVDVNRIDQMVGLSGDMVINLSSFEDSMDATSGTMKELDMILQRLKNINSSLEAGYELASIPHLGSQDDLRASGITEDFDPLEMDRYSELNILIRSLSEAVSDLDSIMAQNALDNVAWQKTVERQGMVLKELQNRMIGVRMTPLSTLSSRMHRTVREAERTTGHPSRLTIDGESIMMDTRVWDVMADPLMHILRNAVAHGGSLPQKAGWESLSVTIQATRKGGLCTLRVSDDGKGLDYEAIRVKGMKLYPNDRINLMSDSELAELIFRHGFSSTGSITNIAGRGVGMDVVRDAIDQLNGSIELISERGRGTEFIMRLPVAVAQLPAILARFGTRIYAIPLHDVASVARVAPEEKTGREYTFEGETVPLLHPAEVPGFETGTGYIEEHLAEDDQALLIVHAGRKRAAVLCEQLIGQRDIVFKDLGTHLHNVPCISGVTIMGNGDLIPILQMEELLRKWTSVIKRPDERFTAGPVKERGPLRILVVDDSISVRKVVSNFITQQGWIPVAARNGIEAIEKIREEKPDFILLDVEMPRMNGFEVLQTMQAQPELRDIPVAMLTSRSADKYQEKARELGARGFMTKPFKADEVIRFIRKETADEEV</sequence>
<feature type="domain" description="Histidine kinase" evidence="9">
    <location>
        <begin position="694"/>
        <end position="826"/>
    </location>
</feature>
<dbReference type="Gene3D" id="1.10.287.560">
    <property type="entry name" value="Histidine kinase CheA-like, homodimeric domain"/>
    <property type="match status" value="1"/>
</dbReference>
<dbReference type="SUPFAM" id="SSF52172">
    <property type="entry name" value="CheY-like"/>
    <property type="match status" value="1"/>
</dbReference>
<dbReference type="AlphaFoldDB" id="A0A3S3UCX4"/>
<dbReference type="InterPro" id="IPR036890">
    <property type="entry name" value="HATPase_C_sf"/>
</dbReference>
<dbReference type="Pfam" id="PF01584">
    <property type="entry name" value="CheW"/>
    <property type="match status" value="1"/>
</dbReference>
<feature type="modified residue" description="4-aspartylphosphate" evidence="7">
    <location>
        <position position="1034"/>
    </location>
</feature>
<evidence type="ECO:0000256" key="5">
    <source>
        <dbReference type="ARBA" id="ARBA00022777"/>
    </source>
</evidence>
<dbReference type="PROSITE" id="PS50109">
    <property type="entry name" value="HIS_KIN"/>
    <property type="match status" value="1"/>
</dbReference>
<proteinExistence type="predicted"/>
<dbReference type="InterPro" id="IPR037006">
    <property type="entry name" value="CheA-like_homodim_sf"/>
</dbReference>
<evidence type="ECO:0000256" key="3">
    <source>
        <dbReference type="ARBA" id="ARBA00022553"/>
    </source>
</evidence>
<dbReference type="InterPro" id="IPR005467">
    <property type="entry name" value="His_kinase_dom"/>
</dbReference>
<dbReference type="SMART" id="SM00387">
    <property type="entry name" value="HATPase_c"/>
    <property type="match status" value="1"/>
</dbReference>
<feature type="modified residue" description="Phosphohistidine" evidence="6">
    <location>
        <position position="70"/>
    </location>
</feature>
<dbReference type="GO" id="GO:0005737">
    <property type="term" value="C:cytoplasm"/>
    <property type="evidence" value="ECO:0007669"/>
    <property type="project" value="InterPro"/>
</dbReference>
<dbReference type="PROSITE" id="PS50894">
    <property type="entry name" value="HPT"/>
    <property type="match status" value="2"/>
</dbReference>
<dbReference type="Proteomes" id="UP000286862">
    <property type="component" value="Unassembled WGS sequence"/>
</dbReference>
<dbReference type="EC" id="2.7.13.3" evidence="2"/>
<gene>
    <name evidence="13" type="ORF">VT99_10401</name>
</gene>
<dbReference type="GO" id="GO:0006935">
    <property type="term" value="P:chemotaxis"/>
    <property type="evidence" value="ECO:0007669"/>
    <property type="project" value="UniProtKB-KW"/>
</dbReference>
<evidence type="ECO:0000256" key="7">
    <source>
        <dbReference type="PROSITE-ProRule" id="PRU00169"/>
    </source>
</evidence>
<dbReference type="PANTHER" id="PTHR43395:SF8">
    <property type="entry name" value="HISTIDINE KINASE"/>
    <property type="match status" value="1"/>
</dbReference>
<dbReference type="SMART" id="SM01231">
    <property type="entry name" value="H-kinase_dim"/>
    <property type="match status" value="1"/>
</dbReference>
<evidence type="ECO:0000256" key="4">
    <source>
        <dbReference type="ARBA" id="ARBA00022679"/>
    </source>
</evidence>
<evidence type="ECO:0000259" key="10">
    <source>
        <dbReference type="PROSITE" id="PS50110"/>
    </source>
</evidence>
<evidence type="ECO:0000259" key="12">
    <source>
        <dbReference type="PROSITE" id="PS50894"/>
    </source>
</evidence>
<dbReference type="InterPro" id="IPR002545">
    <property type="entry name" value="CheW-lke_dom"/>
</dbReference>
<dbReference type="Gene3D" id="3.40.50.2300">
    <property type="match status" value="1"/>
</dbReference>
<dbReference type="GO" id="GO:0000155">
    <property type="term" value="F:phosphorelay sensor kinase activity"/>
    <property type="evidence" value="ECO:0007669"/>
    <property type="project" value="InterPro"/>
</dbReference>
<feature type="compositionally biased region" description="Acidic residues" evidence="8">
    <location>
        <begin position="456"/>
        <end position="476"/>
    </location>
</feature>
<feature type="non-terminal residue" evidence="13">
    <location>
        <position position="1"/>
    </location>
</feature>
<dbReference type="InterPro" id="IPR004105">
    <property type="entry name" value="CheA-like_dim"/>
</dbReference>
<dbReference type="Gene3D" id="1.20.120.160">
    <property type="entry name" value="HPT domain"/>
    <property type="match status" value="2"/>
</dbReference>
<dbReference type="Gene3D" id="3.30.565.10">
    <property type="entry name" value="Histidine kinase-like ATPase, C-terminal domain"/>
    <property type="match status" value="1"/>
</dbReference>
<evidence type="ECO:0000259" key="9">
    <source>
        <dbReference type="PROSITE" id="PS50109"/>
    </source>
</evidence>
<dbReference type="SMART" id="SM00448">
    <property type="entry name" value="REC"/>
    <property type="match status" value="1"/>
</dbReference>
<dbReference type="Pfam" id="PF01627">
    <property type="entry name" value="Hpt"/>
    <property type="match status" value="2"/>
</dbReference>
<evidence type="ECO:0000256" key="6">
    <source>
        <dbReference type="PROSITE-ProRule" id="PRU00110"/>
    </source>
</evidence>
<dbReference type="FunFam" id="3.30.565.10:FF:000016">
    <property type="entry name" value="Chemotaxis protein CheA, putative"/>
    <property type="match status" value="1"/>
</dbReference>
<dbReference type="CDD" id="cd00088">
    <property type="entry name" value="HPT"/>
    <property type="match status" value="1"/>
</dbReference>
<dbReference type="InterPro" id="IPR036061">
    <property type="entry name" value="CheW-like_dom_sf"/>
</dbReference>
<evidence type="ECO:0000256" key="8">
    <source>
        <dbReference type="SAM" id="MobiDB-lite"/>
    </source>
</evidence>
<dbReference type="EMBL" id="MTKQ01000040">
    <property type="protein sequence ID" value="RWX48953.1"/>
    <property type="molecule type" value="Genomic_DNA"/>
</dbReference>
<dbReference type="SUPFAM" id="SSF55874">
    <property type="entry name" value="ATPase domain of HSP90 chaperone/DNA topoisomerase II/histidine kinase"/>
    <property type="match status" value="1"/>
</dbReference>